<dbReference type="PROSITE" id="PS51257">
    <property type="entry name" value="PROKAR_LIPOPROTEIN"/>
    <property type="match status" value="1"/>
</dbReference>
<dbReference type="Proteomes" id="UP001596263">
    <property type="component" value="Unassembled WGS sequence"/>
</dbReference>
<dbReference type="CDD" id="cd13585">
    <property type="entry name" value="PBP2_TMBP_like"/>
    <property type="match status" value="1"/>
</dbReference>
<sequence length="452" mass="48575">MRTRRMIHVVATAAAASSLLVACSGAGGSSSSGGGGGKSINVLMVGNPQMEDIAKLTKDTFTKDTGIKVNFTVLPENELRDKVTQDVATQAGQYDVATIGAYEVPIWEKNGWLHELSSYADKDASFDKADLLKPMVTSLSGSDGKLYALPFYGESSFLMYNKDVMEAKGIKVPERPTWQQIADIAAKVDGAEPGMRGICLRGLAGWGELGASLTTVVNTYGGTWFTKDWKAQVNSPEFKKAANFYVDLVRKHGEAGAAQAGFTECLNAMSQKKVAMWYDATSAAGSLEDPNSSKIAGRVGYAYAPTAETKSSGWLWSWAWAMPKTTKNADAASKFMLWASSKEYEKTVGEKLGWSRIPAGKRASTYELPEYQKAAASFGDITLKSIEQADPADPGLQPRPTVGVQYVAIPEFQDLGTKVTQEISAAIAGKTSVDKALNDGQKLAEEVAKNYQ</sequence>
<name>A0ABW0CMY6_STRCD</name>
<evidence type="ECO:0000313" key="2">
    <source>
        <dbReference type="EMBL" id="MFC5216596.1"/>
    </source>
</evidence>
<dbReference type="SUPFAM" id="SSF53850">
    <property type="entry name" value="Periplasmic binding protein-like II"/>
    <property type="match status" value="1"/>
</dbReference>
<dbReference type="PANTHER" id="PTHR43649:SF12">
    <property type="entry name" value="DIACETYLCHITOBIOSE BINDING PROTEIN DASA"/>
    <property type="match status" value="1"/>
</dbReference>
<dbReference type="Gene3D" id="3.40.190.10">
    <property type="entry name" value="Periplasmic binding protein-like II"/>
    <property type="match status" value="2"/>
</dbReference>
<dbReference type="PANTHER" id="PTHR43649">
    <property type="entry name" value="ARABINOSE-BINDING PROTEIN-RELATED"/>
    <property type="match status" value="1"/>
</dbReference>
<organism evidence="2 3">
    <name type="scientific">Streptomyces coerulescens</name>
    <dbReference type="NCBI Taxonomy" id="29304"/>
    <lineage>
        <taxon>Bacteria</taxon>
        <taxon>Bacillati</taxon>
        <taxon>Actinomycetota</taxon>
        <taxon>Actinomycetes</taxon>
        <taxon>Kitasatosporales</taxon>
        <taxon>Streptomycetaceae</taxon>
        <taxon>Streptomyces</taxon>
    </lineage>
</organism>
<reference evidence="3" key="1">
    <citation type="journal article" date="2019" name="Int. J. Syst. Evol. Microbiol.">
        <title>The Global Catalogue of Microorganisms (GCM) 10K type strain sequencing project: providing services to taxonomists for standard genome sequencing and annotation.</title>
        <authorList>
            <consortium name="The Broad Institute Genomics Platform"/>
            <consortium name="The Broad Institute Genome Sequencing Center for Infectious Disease"/>
            <person name="Wu L."/>
            <person name="Ma J."/>
        </authorList>
    </citation>
    <scope>NUCLEOTIDE SEQUENCE [LARGE SCALE GENOMIC DNA]</scope>
    <source>
        <strain evidence="3">KCTC 42586</strain>
    </source>
</reference>
<dbReference type="Pfam" id="PF01547">
    <property type="entry name" value="SBP_bac_1"/>
    <property type="match status" value="1"/>
</dbReference>
<dbReference type="RefSeq" id="WP_380855884.1">
    <property type="nucleotide sequence ID" value="NZ_JBHSKM010000016.1"/>
</dbReference>
<feature type="signal peptide" evidence="1">
    <location>
        <begin position="1"/>
        <end position="22"/>
    </location>
</feature>
<dbReference type="EMBL" id="JBHSKM010000016">
    <property type="protein sequence ID" value="MFC5216596.1"/>
    <property type="molecule type" value="Genomic_DNA"/>
</dbReference>
<gene>
    <name evidence="2" type="ORF">ACFPQ9_22390</name>
</gene>
<feature type="chain" id="PRO_5046202936" evidence="1">
    <location>
        <begin position="23"/>
        <end position="452"/>
    </location>
</feature>
<keyword evidence="3" id="KW-1185">Reference proteome</keyword>
<evidence type="ECO:0000313" key="3">
    <source>
        <dbReference type="Proteomes" id="UP001596263"/>
    </source>
</evidence>
<proteinExistence type="predicted"/>
<accession>A0ABW0CMY6</accession>
<keyword evidence="1" id="KW-0732">Signal</keyword>
<dbReference type="InterPro" id="IPR006059">
    <property type="entry name" value="SBP"/>
</dbReference>
<evidence type="ECO:0000256" key="1">
    <source>
        <dbReference type="SAM" id="SignalP"/>
    </source>
</evidence>
<comment type="caution">
    <text evidence="2">The sequence shown here is derived from an EMBL/GenBank/DDBJ whole genome shotgun (WGS) entry which is preliminary data.</text>
</comment>
<protein>
    <submittedName>
        <fullName evidence="2">ABC transporter substrate-binding protein</fullName>
    </submittedName>
</protein>
<dbReference type="InterPro" id="IPR050490">
    <property type="entry name" value="Bact_solute-bd_prot1"/>
</dbReference>